<comment type="caution">
    <text evidence="3">The sequence shown here is derived from an EMBL/GenBank/DDBJ whole genome shotgun (WGS) entry which is preliminary data.</text>
</comment>
<dbReference type="Proteomes" id="UP001304769">
    <property type="component" value="Unassembled WGS sequence"/>
</dbReference>
<keyword evidence="4" id="KW-1185">Reference proteome</keyword>
<sequence length="260" mass="26865">MTARDAGVRSEDDGDANLRWFTSAAAEKARSIAGVVHAGRITTVKAVDVRRLYSATDNMVAVDVYAVDRESLAAIAPSGVVGRAFDEGHVSRADPVVMLSKAVASRLGVAQPGAAVFIGDIGLTVIGIYDDVARVPGAAGGIILPITAQEAPGMTSGQIPGHQIFLETVPGTAVQVGRQAAVAVSPALPELVEVSAPPDPKTLRQEVEDSVTQLSVVVSLVILALGPISIGNTTAVRVVLRTPEIGLRRALGARRADIFP</sequence>
<proteinExistence type="inferred from homology"/>
<reference evidence="3 4" key="1">
    <citation type="submission" date="2023-12" db="EMBL/GenBank/DDBJ databases">
        <title>Sinomonas terricola sp. nov, isolated from litchi orchard soil in Guangdong, PR China.</title>
        <authorList>
            <person name="Jiaxin W."/>
            <person name="Yang Z."/>
            <person name="Honghui Z."/>
        </authorList>
    </citation>
    <scope>NUCLEOTIDE SEQUENCE [LARGE SCALE GENOMIC DNA]</scope>
    <source>
        <strain evidence="3 4">JGH33</strain>
    </source>
</reference>
<evidence type="ECO:0000313" key="3">
    <source>
        <dbReference type="EMBL" id="MEA5454039.1"/>
    </source>
</evidence>
<evidence type="ECO:0000313" key="4">
    <source>
        <dbReference type="Proteomes" id="UP001304769"/>
    </source>
</evidence>
<dbReference type="InterPro" id="IPR025857">
    <property type="entry name" value="MacB_PCD"/>
</dbReference>
<comment type="similarity">
    <text evidence="1">Belongs to the ABC-4 integral membrane protein family.</text>
</comment>
<dbReference type="RefSeq" id="WP_323277830.1">
    <property type="nucleotide sequence ID" value="NZ_JAYGGQ010000002.1"/>
</dbReference>
<accession>A0ABU5T2Z9</accession>
<protein>
    <submittedName>
        <fullName evidence="3">ABC transporter permease</fullName>
    </submittedName>
</protein>
<evidence type="ECO:0000256" key="1">
    <source>
        <dbReference type="ARBA" id="ARBA00038076"/>
    </source>
</evidence>
<dbReference type="EMBL" id="JAYGGQ010000002">
    <property type="protein sequence ID" value="MEA5454039.1"/>
    <property type="molecule type" value="Genomic_DNA"/>
</dbReference>
<dbReference type="PANTHER" id="PTHR30572">
    <property type="entry name" value="MEMBRANE COMPONENT OF TRANSPORTER-RELATED"/>
    <property type="match status" value="1"/>
</dbReference>
<dbReference type="PANTHER" id="PTHR30572:SF4">
    <property type="entry name" value="ABC TRANSPORTER PERMEASE YTRF"/>
    <property type="match status" value="1"/>
</dbReference>
<organism evidence="3 4">
    <name type="scientific">Sinomonas terricola</name>
    <dbReference type="NCBI Taxonomy" id="3110330"/>
    <lineage>
        <taxon>Bacteria</taxon>
        <taxon>Bacillati</taxon>
        <taxon>Actinomycetota</taxon>
        <taxon>Actinomycetes</taxon>
        <taxon>Micrococcales</taxon>
        <taxon>Micrococcaceae</taxon>
        <taxon>Sinomonas</taxon>
    </lineage>
</organism>
<gene>
    <name evidence="3" type="ORF">SPF06_04810</name>
</gene>
<feature type="domain" description="MacB-like periplasmic core" evidence="2">
    <location>
        <begin position="17"/>
        <end position="175"/>
    </location>
</feature>
<name>A0ABU5T2Z9_9MICC</name>
<dbReference type="Pfam" id="PF12704">
    <property type="entry name" value="MacB_PCD"/>
    <property type="match status" value="1"/>
</dbReference>
<evidence type="ECO:0000259" key="2">
    <source>
        <dbReference type="Pfam" id="PF12704"/>
    </source>
</evidence>
<dbReference type="InterPro" id="IPR050250">
    <property type="entry name" value="Macrolide_Exporter_MacB"/>
</dbReference>